<evidence type="ECO:0000256" key="3">
    <source>
        <dbReference type="ARBA" id="ARBA00023157"/>
    </source>
</evidence>
<accession>A0A4Y2LJ67</accession>
<dbReference type="InterPro" id="IPR051368">
    <property type="entry name" value="SerProtInhib-TIL_Domain"/>
</dbReference>
<dbReference type="EMBL" id="BGPR01005879">
    <property type="protein sequence ID" value="GBN14230.1"/>
    <property type="molecule type" value="Genomic_DNA"/>
</dbReference>
<feature type="non-terminal residue" evidence="5">
    <location>
        <position position="331"/>
    </location>
</feature>
<reference evidence="5 6" key="1">
    <citation type="journal article" date="2019" name="Sci. Rep.">
        <title>Orb-weaving spider Araneus ventricosus genome elucidates the spidroin gene catalogue.</title>
        <authorList>
            <person name="Kono N."/>
            <person name="Nakamura H."/>
            <person name="Ohtoshi R."/>
            <person name="Moran D.A.P."/>
            <person name="Shinohara A."/>
            <person name="Yoshida Y."/>
            <person name="Fujiwara M."/>
            <person name="Mori M."/>
            <person name="Tomita M."/>
            <person name="Arakawa K."/>
        </authorList>
    </citation>
    <scope>NUCLEOTIDE SEQUENCE [LARGE SCALE GENOMIC DNA]</scope>
</reference>
<dbReference type="PANTHER" id="PTHR23259:SF70">
    <property type="entry name" value="ACCESSORY GLAND PROTEIN ACP62F-RELATED"/>
    <property type="match status" value="1"/>
</dbReference>
<evidence type="ECO:0000256" key="2">
    <source>
        <dbReference type="ARBA" id="ARBA00022690"/>
    </source>
</evidence>
<organism evidence="5 6">
    <name type="scientific">Araneus ventricosus</name>
    <name type="common">Orbweaver spider</name>
    <name type="synonym">Epeira ventricosa</name>
    <dbReference type="NCBI Taxonomy" id="182803"/>
    <lineage>
        <taxon>Eukaryota</taxon>
        <taxon>Metazoa</taxon>
        <taxon>Ecdysozoa</taxon>
        <taxon>Arthropoda</taxon>
        <taxon>Chelicerata</taxon>
        <taxon>Arachnida</taxon>
        <taxon>Araneae</taxon>
        <taxon>Araneomorphae</taxon>
        <taxon>Entelegynae</taxon>
        <taxon>Araneoidea</taxon>
        <taxon>Araneidae</taxon>
        <taxon>Araneus</taxon>
    </lineage>
</organism>
<dbReference type="OrthoDB" id="6436760at2759"/>
<feature type="domain" description="TIL" evidence="4">
    <location>
        <begin position="243"/>
        <end position="298"/>
    </location>
</feature>
<dbReference type="Pfam" id="PF01826">
    <property type="entry name" value="TIL"/>
    <property type="match status" value="3"/>
</dbReference>
<protein>
    <recommendedName>
        <fullName evidence="4">TIL domain-containing protein</fullName>
    </recommendedName>
</protein>
<dbReference type="FunFam" id="2.10.25.10:FF:000055">
    <property type="entry name" value="alpha-tectorin isoform X1"/>
    <property type="match status" value="1"/>
</dbReference>
<dbReference type="Gene3D" id="2.10.25.10">
    <property type="entry name" value="Laminin"/>
    <property type="match status" value="4"/>
</dbReference>
<evidence type="ECO:0000256" key="1">
    <source>
        <dbReference type="ARBA" id="ARBA00007611"/>
    </source>
</evidence>
<dbReference type="InterPro" id="IPR002919">
    <property type="entry name" value="TIL_dom"/>
</dbReference>
<feature type="domain" description="TIL" evidence="4">
    <location>
        <begin position="177"/>
        <end position="233"/>
    </location>
</feature>
<name>A0A4Y2LJ67_ARAVE</name>
<comment type="similarity">
    <text evidence="1">Belongs to the serine protease inhibitor-like (TIL domain-containing) family.</text>
</comment>
<evidence type="ECO:0000259" key="4">
    <source>
        <dbReference type="Pfam" id="PF01826"/>
    </source>
</evidence>
<dbReference type="GO" id="GO:0030414">
    <property type="term" value="F:peptidase inhibitor activity"/>
    <property type="evidence" value="ECO:0007669"/>
    <property type="project" value="UniProtKB-KW"/>
</dbReference>
<dbReference type="PANTHER" id="PTHR23259">
    <property type="entry name" value="RIDDLE"/>
    <property type="match status" value="1"/>
</dbReference>
<keyword evidence="6" id="KW-1185">Reference proteome</keyword>
<evidence type="ECO:0000313" key="5">
    <source>
        <dbReference type="EMBL" id="GBN14230.1"/>
    </source>
</evidence>
<dbReference type="Proteomes" id="UP000499080">
    <property type="component" value="Unassembled WGS sequence"/>
</dbReference>
<dbReference type="SUPFAM" id="SSF57567">
    <property type="entry name" value="Serine protease inhibitors"/>
    <property type="match status" value="4"/>
</dbReference>
<gene>
    <name evidence="5" type="ORF">AVEN_113762_1</name>
</gene>
<evidence type="ECO:0000313" key="6">
    <source>
        <dbReference type="Proteomes" id="UP000499080"/>
    </source>
</evidence>
<dbReference type="AlphaFoldDB" id="A0A4Y2LJ67"/>
<dbReference type="CDD" id="cd19941">
    <property type="entry name" value="TIL"/>
    <property type="match status" value="3"/>
</dbReference>
<sequence length="331" mass="35902">MLALCSSLQEDMRPSQCQTLCSENEIFVNNINPCNTCEKRKACALDTVGGPGCDCLTGFYKNNDGKCVPEEECEGNKILCRKDEVFLECSCERTCCNGGRFVGCSASCKKGCFCKKGLVRHEDGRCIRLKDCKKENGENSPGPGSPPVQCSIPKCDDDCSIDYSTKPCPTLPSPTNCKPDEQYYECIPICHGTCSAYLTKSYMYCKMACRSGCFCREGLYKTDDGRCVPASQCTAPNSPENACGENAEYRECGSACPPTCADSGRKNKVCTKQCVSGCFCKKGFVKNDRGVCVRPKECQQGPPPVQCLPPKCAPGCSIDYSTKPCPSCSCT</sequence>
<comment type="caution">
    <text evidence="5">The sequence shown here is derived from an EMBL/GenBank/DDBJ whole genome shotgun (WGS) entry which is preliminary data.</text>
</comment>
<keyword evidence="3" id="KW-1015">Disulfide bond</keyword>
<dbReference type="InterPro" id="IPR036084">
    <property type="entry name" value="Ser_inhib-like_sf"/>
</dbReference>
<feature type="domain" description="TIL" evidence="4">
    <location>
        <begin position="80"/>
        <end position="132"/>
    </location>
</feature>
<keyword evidence="2" id="KW-0646">Protease inhibitor</keyword>
<proteinExistence type="inferred from homology"/>